<evidence type="ECO:0000313" key="2">
    <source>
        <dbReference type="EMBL" id="AGT09269.1"/>
    </source>
</evidence>
<dbReference type="eggNOG" id="ENOG5032WQE">
    <property type="taxonomic scope" value="Bacteria"/>
</dbReference>
<evidence type="ECO:0008006" key="4">
    <source>
        <dbReference type="Google" id="ProtNLM"/>
    </source>
</evidence>
<keyword evidence="3" id="KW-1185">Reference proteome</keyword>
<dbReference type="OrthoDB" id="8480914at2"/>
<sequence>MGEFVQGSEELQRKLMALRDKMPEAIRPTLMRAGEEVAKDARALAEASRRTGDLIESIHVTGPGETTPAHSTDGGARTAGPLEVLVTAGDTDARHAHLVEGGTVERQHKDGTSTGAMPAKPFFNPAWRLNRRKQEQRINRALRKAWREAVNA</sequence>
<accession>S5XPK0</accession>
<protein>
    <recommendedName>
        <fullName evidence="4">Phage protein, HK97 gp10 family</fullName>
    </recommendedName>
</protein>
<dbReference type="Proteomes" id="UP000015480">
    <property type="component" value="Chromosome"/>
</dbReference>
<name>S5XPK0_PARAH</name>
<reference evidence="2 3" key="1">
    <citation type="journal article" date="2014" name="BMC Genomics">
        <title>Architecture and functions of a multipartite genome of the methylotrophic bacterium Paracoccus aminophilus JCM 7686, containing primary and secondary chromids.</title>
        <authorList>
            <person name="Dziewit L."/>
            <person name="Czarnecki J."/>
            <person name="Wibberg D."/>
            <person name="Radlinska M."/>
            <person name="Mrozek P."/>
            <person name="Szymczak M."/>
            <person name="Schluter A."/>
            <person name="Puhler A."/>
            <person name="Bartosik D."/>
        </authorList>
    </citation>
    <scope>NUCLEOTIDE SEQUENCE [LARGE SCALE GENOMIC DNA]</scope>
    <source>
        <strain evidence="2">JCM 7686</strain>
    </source>
</reference>
<dbReference type="RefSeq" id="WP_020950907.1">
    <property type="nucleotide sequence ID" value="NC_022041.1"/>
</dbReference>
<dbReference type="KEGG" id="pami:JCM7686_2190"/>
<proteinExistence type="predicted"/>
<evidence type="ECO:0000256" key="1">
    <source>
        <dbReference type="SAM" id="MobiDB-lite"/>
    </source>
</evidence>
<gene>
    <name evidence="2" type="ORF">JCM7686_2190</name>
</gene>
<dbReference type="AlphaFoldDB" id="S5XPK0"/>
<feature type="region of interest" description="Disordered" evidence="1">
    <location>
        <begin position="101"/>
        <end position="122"/>
    </location>
</feature>
<dbReference type="HOGENOM" id="CLU_127674_2_1_5"/>
<feature type="compositionally biased region" description="Basic and acidic residues" evidence="1">
    <location>
        <begin position="101"/>
        <end position="111"/>
    </location>
</feature>
<organism evidence="2 3">
    <name type="scientific">Paracoccus aminophilus JCM 7686</name>
    <dbReference type="NCBI Taxonomy" id="1367847"/>
    <lineage>
        <taxon>Bacteria</taxon>
        <taxon>Pseudomonadati</taxon>
        <taxon>Pseudomonadota</taxon>
        <taxon>Alphaproteobacteria</taxon>
        <taxon>Rhodobacterales</taxon>
        <taxon>Paracoccaceae</taxon>
        <taxon>Paracoccus</taxon>
    </lineage>
</organism>
<dbReference type="InterPro" id="IPR010064">
    <property type="entry name" value="HK97-gp10_tail"/>
</dbReference>
<feature type="region of interest" description="Disordered" evidence="1">
    <location>
        <begin position="48"/>
        <end position="78"/>
    </location>
</feature>
<dbReference type="EMBL" id="CP006650">
    <property type="protein sequence ID" value="AGT09269.1"/>
    <property type="molecule type" value="Genomic_DNA"/>
</dbReference>
<dbReference type="Pfam" id="PF04883">
    <property type="entry name" value="HK97-gp10_like"/>
    <property type="match status" value="1"/>
</dbReference>
<dbReference type="STRING" id="1367847.JCM7686_2190"/>
<evidence type="ECO:0000313" key="3">
    <source>
        <dbReference type="Proteomes" id="UP000015480"/>
    </source>
</evidence>
<dbReference type="PATRIC" id="fig|1367847.3.peg.2183"/>